<accession>A0AC61RNG9</accession>
<evidence type="ECO:0000313" key="2">
    <source>
        <dbReference type="Proteomes" id="UP000306319"/>
    </source>
</evidence>
<comment type="caution">
    <text evidence="1">The sequence shown here is derived from an EMBL/GenBank/DDBJ whole genome shotgun (WGS) entry which is preliminary data.</text>
</comment>
<dbReference type="EMBL" id="SRYB01000001">
    <property type="protein sequence ID" value="TGY80820.1"/>
    <property type="molecule type" value="Genomic_DNA"/>
</dbReference>
<keyword evidence="2" id="KW-1185">Reference proteome</keyword>
<organism evidence="1 2">
    <name type="scientific">Lepagella muris</name>
    <dbReference type="NCBI Taxonomy" id="3032870"/>
    <lineage>
        <taxon>Bacteria</taxon>
        <taxon>Pseudomonadati</taxon>
        <taxon>Bacteroidota</taxon>
        <taxon>Bacteroidia</taxon>
        <taxon>Bacteroidales</taxon>
        <taxon>Muribaculaceae</taxon>
        <taxon>Lepagella</taxon>
    </lineage>
</organism>
<dbReference type="Proteomes" id="UP000306319">
    <property type="component" value="Unassembled WGS sequence"/>
</dbReference>
<evidence type="ECO:0000313" key="1">
    <source>
        <dbReference type="EMBL" id="TGY80820.1"/>
    </source>
</evidence>
<name>A0AC61RNG9_9BACT</name>
<proteinExistence type="predicted"/>
<gene>
    <name evidence="1" type="ORF">E5331_00125</name>
</gene>
<reference evidence="1" key="1">
    <citation type="submission" date="2019-04" db="EMBL/GenBank/DDBJ databases">
        <title>Microbes associate with the intestines of laboratory mice.</title>
        <authorList>
            <person name="Navarre W."/>
            <person name="Wong E."/>
            <person name="Huang K."/>
            <person name="Tropini C."/>
            <person name="Ng K."/>
            <person name="Yu B."/>
        </authorList>
    </citation>
    <scope>NUCLEOTIDE SEQUENCE</scope>
    <source>
        <strain evidence="1">NM04_E33</strain>
    </source>
</reference>
<protein>
    <submittedName>
        <fullName evidence="1">Uncharacterized protein</fullName>
    </submittedName>
</protein>
<sequence>MTAVNNTASRRSSYLVGKAFRSFLLASVLTAAASQVGNLIDGLMLSHFIGENAMSAINITTPVTQTMFAICILIGVGGSMLAGMAIGNHRRDEASGIFSMVATSAVVIGLIIGSLGMVFFHPLISTLCPDTALMGYTGDYLQIVLPSAAIYMLMVVVQMFVTLDGEPKRVTAALTTCTVVNLSLDYVFIVPLKMGVTGAGIATVVSYVAAITVLLLHFRKEGTLRYTLPRQGALIKSIATMGLPFGIATVLVAVQMLGNNLVAINLMGTAGIVALSVCMYLLRFSMIILTGTLESFQPVAAILKGSGDNGGVSLVLGKAYGFLAFSLTLFALIMILFPGWIISLFDITDPDSMDMMHSALPAFAFNVILQAVVYLLIPVYQLYSHRKLALVISFGQPLMPLVCFWALTTLSAHGCGINPWWGFALGQLLVAVIVYFCTLSRRHDDSAPFVLIPRANPDRIFDTTVKPDFGSMQEGLKETDEWLKRQGVGDEIRNRVVLAMEESVKNVIQHGLSKRRKSAIDVRISLEPDSIRYVLNDEGVPFNPMTCKPDGGYGLTIVQNICDDVKYEYLFHQNILQLEWKRH</sequence>